<dbReference type="PANTHER" id="PTHR47926">
    <property type="entry name" value="PENTATRICOPEPTIDE REPEAT-CONTAINING PROTEIN"/>
    <property type="match status" value="1"/>
</dbReference>
<evidence type="ECO:0000256" key="1">
    <source>
        <dbReference type="ARBA" id="ARBA00006643"/>
    </source>
</evidence>
<dbReference type="SUPFAM" id="SSF48452">
    <property type="entry name" value="TPR-like"/>
    <property type="match status" value="2"/>
</dbReference>
<dbReference type="Pfam" id="PF20431">
    <property type="entry name" value="E_motif"/>
    <property type="match status" value="1"/>
</dbReference>
<name>A0A151S6F8_CAJCA</name>
<feature type="repeat" description="PPR" evidence="6">
    <location>
        <begin position="725"/>
        <end position="760"/>
    </location>
</feature>
<dbReference type="GO" id="GO:0009451">
    <property type="term" value="P:RNA modification"/>
    <property type="evidence" value="ECO:0007669"/>
    <property type="project" value="InterPro"/>
</dbReference>
<feature type="region of interest" description="Disordered" evidence="7">
    <location>
        <begin position="123"/>
        <end position="142"/>
    </location>
</feature>
<dbReference type="AlphaFoldDB" id="A0A151S6F8"/>
<reference evidence="9" key="1">
    <citation type="journal article" date="2012" name="Nat. Biotechnol.">
        <title>Draft genome sequence of pigeonpea (Cajanus cajan), an orphan legume crop of resource-poor farmers.</title>
        <authorList>
            <person name="Varshney R.K."/>
            <person name="Chen W."/>
            <person name="Li Y."/>
            <person name="Bharti A.K."/>
            <person name="Saxena R.K."/>
            <person name="Schlueter J.A."/>
            <person name="Donoghue M.T."/>
            <person name="Azam S."/>
            <person name="Fan G."/>
            <person name="Whaley A.M."/>
            <person name="Farmer A.D."/>
            <person name="Sheridan J."/>
            <person name="Iwata A."/>
            <person name="Tuteja R."/>
            <person name="Penmetsa R.V."/>
            <person name="Wu W."/>
            <person name="Upadhyaya H.D."/>
            <person name="Yang S.P."/>
            <person name="Shah T."/>
            <person name="Saxena K.B."/>
            <person name="Michael T."/>
            <person name="McCombie W.R."/>
            <person name="Yang B."/>
            <person name="Zhang G."/>
            <person name="Yang H."/>
            <person name="Wang J."/>
            <person name="Spillane C."/>
            <person name="Cook D.R."/>
            <person name="May G.D."/>
            <person name="Xu X."/>
            <person name="Jackson S.A."/>
        </authorList>
    </citation>
    <scope>NUCLEOTIDE SEQUENCE [LARGE SCALE GENOMIC DNA]</scope>
</reference>
<accession>A0A151S6F8</accession>
<dbReference type="Pfam" id="PF01535">
    <property type="entry name" value="PPR"/>
    <property type="match status" value="2"/>
</dbReference>
<dbReference type="InterPro" id="IPR011016">
    <property type="entry name" value="Znf_RING-CH"/>
</dbReference>
<keyword evidence="2" id="KW-0479">Metal-binding</keyword>
<dbReference type="PROSITE" id="PS51375">
    <property type="entry name" value="PPR"/>
    <property type="match status" value="6"/>
</dbReference>
<feature type="repeat" description="PPR" evidence="6">
    <location>
        <begin position="565"/>
        <end position="599"/>
    </location>
</feature>
<dbReference type="FunFam" id="1.25.40.10:FF:000031">
    <property type="entry name" value="Pentatricopeptide repeat-containing protein mitochondrial"/>
    <property type="match status" value="1"/>
</dbReference>
<dbReference type="Gene3D" id="1.25.40.10">
    <property type="entry name" value="Tetratricopeptide repeat domain"/>
    <property type="match status" value="5"/>
</dbReference>
<dbReference type="Pfam" id="PF14432">
    <property type="entry name" value="DYW_deaminase"/>
    <property type="match status" value="1"/>
</dbReference>
<feature type="domain" description="RING-CH-type" evidence="8">
    <location>
        <begin position="166"/>
        <end position="242"/>
    </location>
</feature>
<dbReference type="Gramene" id="C.cajan_29545.t">
    <property type="protein sequence ID" value="C.cajan_29545.t"/>
    <property type="gene ID" value="C.cajan_29545"/>
</dbReference>
<evidence type="ECO:0000313" key="10">
    <source>
        <dbReference type="Proteomes" id="UP000075243"/>
    </source>
</evidence>
<dbReference type="InterPro" id="IPR002885">
    <property type="entry name" value="PPR_rpt"/>
</dbReference>
<feature type="compositionally biased region" description="Basic and acidic residues" evidence="7">
    <location>
        <begin position="1"/>
        <end position="10"/>
    </location>
</feature>
<comment type="similarity">
    <text evidence="1">Belongs to the PPR family. PCMP-H subfamily.</text>
</comment>
<keyword evidence="5" id="KW-0862">Zinc</keyword>
<dbReference type="GO" id="GO:0008270">
    <property type="term" value="F:zinc ion binding"/>
    <property type="evidence" value="ECO:0007669"/>
    <property type="project" value="UniProtKB-KW"/>
</dbReference>
<feature type="repeat" description="PPR" evidence="6">
    <location>
        <begin position="623"/>
        <end position="657"/>
    </location>
</feature>
<feature type="region of interest" description="Disordered" evidence="7">
    <location>
        <begin position="1"/>
        <end position="55"/>
    </location>
</feature>
<keyword evidence="10" id="KW-1185">Reference proteome</keyword>
<dbReference type="InterPro" id="IPR046848">
    <property type="entry name" value="E_motif"/>
</dbReference>
<dbReference type="SMART" id="SM00744">
    <property type="entry name" value="RINGv"/>
    <property type="match status" value="1"/>
</dbReference>
<evidence type="ECO:0000256" key="5">
    <source>
        <dbReference type="ARBA" id="ARBA00022833"/>
    </source>
</evidence>
<feature type="repeat" description="PPR" evidence="6">
    <location>
        <begin position="464"/>
        <end position="498"/>
    </location>
</feature>
<evidence type="ECO:0000256" key="2">
    <source>
        <dbReference type="ARBA" id="ARBA00022723"/>
    </source>
</evidence>
<dbReference type="Pfam" id="PF13041">
    <property type="entry name" value="PPR_2"/>
    <property type="match status" value="4"/>
</dbReference>
<keyword evidence="4" id="KW-0863">Zinc-finger</keyword>
<dbReference type="Pfam" id="PF12906">
    <property type="entry name" value="RINGv"/>
    <property type="match status" value="1"/>
</dbReference>
<dbReference type="FunFam" id="1.25.40.10:FF:001139">
    <property type="entry name" value="Uncharacterized protein"/>
    <property type="match status" value="1"/>
</dbReference>
<feature type="repeat" description="PPR" evidence="6">
    <location>
        <begin position="690"/>
        <end position="724"/>
    </location>
</feature>
<dbReference type="InterPro" id="IPR011990">
    <property type="entry name" value="TPR-like_helical_dom_sf"/>
</dbReference>
<evidence type="ECO:0000256" key="3">
    <source>
        <dbReference type="ARBA" id="ARBA00022737"/>
    </source>
</evidence>
<dbReference type="InterPro" id="IPR032867">
    <property type="entry name" value="DYW_dom"/>
</dbReference>
<dbReference type="GO" id="GO:0003723">
    <property type="term" value="F:RNA binding"/>
    <property type="evidence" value="ECO:0007669"/>
    <property type="project" value="InterPro"/>
</dbReference>
<proteinExistence type="inferred from homology"/>
<dbReference type="SUPFAM" id="SSF57850">
    <property type="entry name" value="RING/U-box"/>
    <property type="match status" value="1"/>
</dbReference>
<dbReference type="Gene3D" id="3.30.40.10">
    <property type="entry name" value="Zinc/RING finger domain, C3HC4 (zinc finger)"/>
    <property type="match status" value="1"/>
</dbReference>
<sequence>MDQNRSEGRGEVLGSVHEGADGDLSPLVEGVAIDGVRGGMSGEAGTSGEVGKNLGSDKELKEGLEEIKGQDKHDQENISGNKLLGVDQGTSYNSNHSVNPVVIETVVVIESVQTESVDEENRKLEAKVNESELSLESTKAPEGVSETDKSSCVIDIKCSSRKKSYENSEGEKICRICHLASVQPSDETTVGTTSSATSADLILLGCACKDELGIAHVHCAEAWFRLKGNRLCEICGETAKNVSGVTDYGFMEKWNERFMNNDGNSSRRLQSPITCLLSLNLDVPRSTKVGVYPMLDENAKICKFCEVGDLGNAVELLKMSQKSELDLNTYCSILQLCAEYKRLQEGKMVHSIIYSSGIPVEGVLGAKLVFMYVSCGDLREGRRIFDHIHSDKAFLWNLMMSQYAKISDYRESIYLFRKMQKLGIKGNSYTFSCILKCFAILGRIGECKKIHGAHKLFDELGDRDVVSWNSMISGCVMNGFSHTALEFFIQMLMLRVAVDLATLVNALVACANIGSLSLGRAIHGHGVKTCFSREVMFNNTLLDMYSKCGDLTDAIQAFEKMGRTTVVSWTSLIAAYVREGLCDDAIRLFYEMESKGVIPDVYSMTSVLHACACSNSLDKGREDTVSWNIMIGGYSKNSLPNEALKLFVEMQEENGYSSDLHVANALIDMYVKCGSLVHAQLLFDMIPEKDLITWTVMIAGYGMHGFGNEAIATFQKMRIAGIKPDEITFTSILYACSHSGLLNEGWEFFNSMISECNMKPELEHYACMVDLLARTGNLSKAYKFIETMPIKPDATIWGALLCGCRIHHDVDLAEKVAEHVFELEPENTGYYVLLANIYAEAKKWEEVKKLRERIGKRGLKKSPGCSWIEVQGKFTIFVSADTSHPQAERIASLLNNLRIKMKNEGYSPKMRYALINADDLEKETALCGHSEKLAMAFGILNLPPGRTIRVTKNLRVCGDCHEMAKFMSKTAKREIILRDSSRFHHFKDGFCSCRDFW</sequence>
<dbReference type="Proteomes" id="UP000075243">
    <property type="component" value="Unassembled WGS sequence"/>
</dbReference>
<keyword evidence="3" id="KW-0677">Repeat</keyword>
<dbReference type="PANTHER" id="PTHR47926:SF362">
    <property type="entry name" value="DYW DOMAIN-CONTAINING PROTEIN"/>
    <property type="match status" value="1"/>
</dbReference>
<dbReference type="EMBL" id="KQ483456">
    <property type="protein sequence ID" value="KYP50369.1"/>
    <property type="molecule type" value="Genomic_DNA"/>
</dbReference>
<evidence type="ECO:0000256" key="7">
    <source>
        <dbReference type="SAM" id="MobiDB-lite"/>
    </source>
</evidence>
<organism evidence="9 10">
    <name type="scientific">Cajanus cajan</name>
    <name type="common">Pigeon pea</name>
    <name type="synonym">Cajanus indicus</name>
    <dbReference type="NCBI Taxonomy" id="3821"/>
    <lineage>
        <taxon>Eukaryota</taxon>
        <taxon>Viridiplantae</taxon>
        <taxon>Streptophyta</taxon>
        <taxon>Embryophyta</taxon>
        <taxon>Tracheophyta</taxon>
        <taxon>Spermatophyta</taxon>
        <taxon>Magnoliopsida</taxon>
        <taxon>eudicotyledons</taxon>
        <taxon>Gunneridae</taxon>
        <taxon>Pentapetalae</taxon>
        <taxon>rosids</taxon>
        <taxon>fabids</taxon>
        <taxon>Fabales</taxon>
        <taxon>Fabaceae</taxon>
        <taxon>Papilionoideae</taxon>
        <taxon>50 kb inversion clade</taxon>
        <taxon>NPAAA clade</taxon>
        <taxon>indigoferoid/millettioid clade</taxon>
        <taxon>Phaseoleae</taxon>
        <taxon>Cajanus</taxon>
    </lineage>
</organism>
<protein>
    <recommendedName>
        <fullName evidence="8">RING-CH-type domain-containing protein</fullName>
    </recommendedName>
</protein>
<dbReference type="PROSITE" id="PS51292">
    <property type="entry name" value="ZF_RING_CH"/>
    <property type="match status" value="1"/>
</dbReference>
<dbReference type="InterPro" id="IPR013083">
    <property type="entry name" value="Znf_RING/FYVE/PHD"/>
</dbReference>
<evidence type="ECO:0000256" key="4">
    <source>
        <dbReference type="ARBA" id="ARBA00022771"/>
    </source>
</evidence>
<evidence type="ECO:0000256" key="6">
    <source>
        <dbReference type="PROSITE-ProRule" id="PRU00708"/>
    </source>
</evidence>
<dbReference type="OMA" id="SCVLKCF"/>
<dbReference type="NCBIfam" id="TIGR00756">
    <property type="entry name" value="PPR"/>
    <property type="match status" value="6"/>
</dbReference>
<evidence type="ECO:0000259" key="8">
    <source>
        <dbReference type="PROSITE" id="PS51292"/>
    </source>
</evidence>
<gene>
    <name evidence="9" type="ORF">KK1_027843</name>
</gene>
<evidence type="ECO:0000313" key="9">
    <source>
        <dbReference type="EMBL" id="KYP50369.1"/>
    </source>
</evidence>
<dbReference type="FunFam" id="1.25.40.10:FF:000366">
    <property type="entry name" value="Pentatricopeptide (PPR) repeat-containing protein"/>
    <property type="match status" value="1"/>
</dbReference>
<feature type="repeat" description="PPR" evidence="6">
    <location>
        <begin position="392"/>
        <end position="426"/>
    </location>
</feature>
<dbReference type="InterPro" id="IPR046960">
    <property type="entry name" value="PPR_At4g14850-like_plant"/>
</dbReference>